<dbReference type="InParanoid" id="A0A200QG45"/>
<dbReference type="Pfam" id="PF13639">
    <property type="entry name" value="zf-RING_2"/>
    <property type="match status" value="1"/>
</dbReference>
<keyword evidence="5" id="KW-0472">Membrane</keyword>
<dbReference type="InterPro" id="IPR013083">
    <property type="entry name" value="Znf_RING/FYVE/PHD"/>
</dbReference>
<dbReference type="SMART" id="SM00744">
    <property type="entry name" value="RINGv"/>
    <property type="match status" value="1"/>
</dbReference>
<keyword evidence="5" id="KW-0812">Transmembrane</keyword>
<feature type="transmembrane region" description="Helical" evidence="5">
    <location>
        <begin position="14"/>
        <end position="33"/>
    </location>
</feature>
<dbReference type="Proteomes" id="UP000195402">
    <property type="component" value="Unassembled WGS sequence"/>
</dbReference>
<dbReference type="PANTHER" id="PTHR45969">
    <property type="entry name" value="RING ZINC FINGER PROTEIN-RELATED"/>
    <property type="match status" value="1"/>
</dbReference>
<evidence type="ECO:0000259" key="6">
    <source>
        <dbReference type="PROSITE" id="PS50089"/>
    </source>
</evidence>
<evidence type="ECO:0000313" key="8">
    <source>
        <dbReference type="Proteomes" id="UP000195402"/>
    </source>
</evidence>
<evidence type="ECO:0000256" key="3">
    <source>
        <dbReference type="ARBA" id="ARBA00022833"/>
    </source>
</evidence>
<dbReference type="Gene3D" id="3.30.40.10">
    <property type="entry name" value="Zinc/RING finger domain, C3HC4 (zinc finger)"/>
    <property type="match status" value="1"/>
</dbReference>
<dbReference type="GO" id="GO:0016567">
    <property type="term" value="P:protein ubiquitination"/>
    <property type="evidence" value="ECO:0007669"/>
    <property type="project" value="TreeGrafter"/>
</dbReference>
<dbReference type="AlphaFoldDB" id="A0A200QG45"/>
<evidence type="ECO:0000256" key="1">
    <source>
        <dbReference type="ARBA" id="ARBA00022723"/>
    </source>
</evidence>
<dbReference type="OMA" id="MINALCP"/>
<dbReference type="OrthoDB" id="8062037at2759"/>
<keyword evidence="3" id="KW-0862">Zinc</keyword>
<reference evidence="7 8" key="1">
    <citation type="journal article" date="2017" name="Mol. Plant">
        <title>The Genome of Medicinal Plant Macleaya cordata Provides New Insights into Benzylisoquinoline Alkaloids Metabolism.</title>
        <authorList>
            <person name="Liu X."/>
            <person name="Liu Y."/>
            <person name="Huang P."/>
            <person name="Ma Y."/>
            <person name="Qing Z."/>
            <person name="Tang Q."/>
            <person name="Cao H."/>
            <person name="Cheng P."/>
            <person name="Zheng Y."/>
            <person name="Yuan Z."/>
            <person name="Zhou Y."/>
            <person name="Liu J."/>
            <person name="Tang Z."/>
            <person name="Zhuo Y."/>
            <person name="Zhang Y."/>
            <person name="Yu L."/>
            <person name="Huang J."/>
            <person name="Yang P."/>
            <person name="Peng Q."/>
            <person name="Zhang J."/>
            <person name="Jiang W."/>
            <person name="Zhang Z."/>
            <person name="Lin K."/>
            <person name="Ro D.K."/>
            <person name="Chen X."/>
            <person name="Xiong X."/>
            <person name="Shang Y."/>
            <person name="Huang S."/>
            <person name="Zeng J."/>
        </authorList>
    </citation>
    <scope>NUCLEOTIDE SEQUENCE [LARGE SCALE GENOMIC DNA]</scope>
    <source>
        <strain evidence="8">cv. BLH2017</strain>
        <tissue evidence="7">Root</tissue>
    </source>
</reference>
<accession>A0A200QG45</accession>
<dbReference type="SUPFAM" id="SSF57850">
    <property type="entry name" value="RING/U-box"/>
    <property type="match status" value="1"/>
</dbReference>
<protein>
    <submittedName>
        <fullName evidence="7">Zinc finger protein</fullName>
    </submittedName>
</protein>
<keyword evidence="1" id="KW-0479">Metal-binding</keyword>
<evidence type="ECO:0000256" key="2">
    <source>
        <dbReference type="ARBA" id="ARBA00022771"/>
    </source>
</evidence>
<dbReference type="STRING" id="56857.A0A200QG45"/>
<dbReference type="InterPro" id="IPR001841">
    <property type="entry name" value="Znf_RING"/>
</dbReference>
<organism evidence="7 8">
    <name type="scientific">Macleaya cordata</name>
    <name type="common">Five-seeded plume-poppy</name>
    <name type="synonym">Bocconia cordata</name>
    <dbReference type="NCBI Taxonomy" id="56857"/>
    <lineage>
        <taxon>Eukaryota</taxon>
        <taxon>Viridiplantae</taxon>
        <taxon>Streptophyta</taxon>
        <taxon>Embryophyta</taxon>
        <taxon>Tracheophyta</taxon>
        <taxon>Spermatophyta</taxon>
        <taxon>Magnoliopsida</taxon>
        <taxon>Ranunculales</taxon>
        <taxon>Papaveraceae</taxon>
        <taxon>Papaveroideae</taxon>
        <taxon>Macleaya</taxon>
    </lineage>
</organism>
<dbReference type="GO" id="GO:0061630">
    <property type="term" value="F:ubiquitin protein ligase activity"/>
    <property type="evidence" value="ECO:0007669"/>
    <property type="project" value="TreeGrafter"/>
</dbReference>
<evidence type="ECO:0000313" key="7">
    <source>
        <dbReference type="EMBL" id="OVA09416.1"/>
    </source>
</evidence>
<gene>
    <name evidence="7" type="ORF">BVC80_8747g1</name>
</gene>
<feature type="domain" description="RING-type" evidence="6">
    <location>
        <begin position="91"/>
        <end position="135"/>
    </location>
</feature>
<keyword evidence="5" id="KW-1133">Transmembrane helix</keyword>
<sequence>MIIHARGVVNFPDYILFIYSILITISKFISRLLRTLGFDVWDDEDVAELAPPYHPTKSPSVAAFELISKNLPIVKFEDVVVSADRNIEDSCAVCLCEFESQDEIRPLMTCSHIFHRRCLDRWMDHGKRLTCPMCRTPVMIHSKRYAQGF</sequence>
<dbReference type="GO" id="GO:0008270">
    <property type="term" value="F:zinc ion binding"/>
    <property type="evidence" value="ECO:0007669"/>
    <property type="project" value="UniProtKB-KW"/>
</dbReference>
<name>A0A200QG45_MACCD</name>
<dbReference type="InterPro" id="IPR011016">
    <property type="entry name" value="Znf_RING-CH"/>
</dbReference>
<dbReference type="SMART" id="SM00184">
    <property type="entry name" value="RING"/>
    <property type="match status" value="1"/>
</dbReference>
<keyword evidence="2 4" id="KW-0863">Zinc-finger</keyword>
<evidence type="ECO:0000256" key="4">
    <source>
        <dbReference type="PROSITE-ProRule" id="PRU00175"/>
    </source>
</evidence>
<keyword evidence="8" id="KW-1185">Reference proteome</keyword>
<evidence type="ECO:0000256" key="5">
    <source>
        <dbReference type="SAM" id="Phobius"/>
    </source>
</evidence>
<proteinExistence type="predicted"/>
<comment type="caution">
    <text evidence="7">The sequence shown here is derived from an EMBL/GenBank/DDBJ whole genome shotgun (WGS) entry which is preliminary data.</text>
</comment>
<dbReference type="PROSITE" id="PS50089">
    <property type="entry name" value="ZF_RING_2"/>
    <property type="match status" value="1"/>
</dbReference>
<dbReference type="EMBL" id="MVGT01002081">
    <property type="protein sequence ID" value="OVA09416.1"/>
    <property type="molecule type" value="Genomic_DNA"/>
</dbReference>
<dbReference type="PANTHER" id="PTHR45969:SF81">
    <property type="entry name" value="OS08G0157400 PROTEIN"/>
    <property type="match status" value="1"/>
</dbReference>